<evidence type="ECO:0000259" key="2">
    <source>
        <dbReference type="Pfam" id="PF25547"/>
    </source>
</evidence>
<evidence type="ECO:0000313" key="3">
    <source>
        <dbReference type="EMBL" id="GGV02619.1"/>
    </source>
</evidence>
<keyword evidence="1" id="KW-1133">Transmembrane helix</keyword>
<reference evidence="3" key="1">
    <citation type="journal article" date="2014" name="Int. J. Syst. Evol. Microbiol.">
        <title>Complete genome sequence of Corynebacterium casei LMG S-19264T (=DSM 44701T), isolated from a smear-ripened cheese.</title>
        <authorList>
            <consortium name="US DOE Joint Genome Institute (JGI-PGF)"/>
            <person name="Walter F."/>
            <person name="Albersmeier A."/>
            <person name="Kalinowski J."/>
            <person name="Ruckert C."/>
        </authorList>
    </citation>
    <scope>NUCLEOTIDE SEQUENCE</scope>
    <source>
        <strain evidence="3">JCM 4434</strain>
    </source>
</reference>
<dbReference type="EMBL" id="JPRF03000030">
    <property type="protein sequence ID" value="OEV36138.1"/>
    <property type="molecule type" value="Genomic_DNA"/>
</dbReference>
<dbReference type="Proteomes" id="UP000610124">
    <property type="component" value="Unassembled WGS sequence"/>
</dbReference>
<gene>
    <name evidence="3" type="ORF">GCM10010502_66570</name>
    <name evidence="4" type="ORF">HS99_0031215</name>
</gene>
<dbReference type="InterPro" id="IPR057746">
    <property type="entry name" value="CpnT-like_N"/>
</dbReference>
<comment type="caution">
    <text evidence="4">The sequence shown here is derived from an EMBL/GenBank/DDBJ whole genome shotgun (WGS) entry which is preliminary data.</text>
</comment>
<accession>A0A8H9I3C0</accession>
<dbReference type="KEGG" id="kau:B6264_15195"/>
<name>A0A1E7N632_KITAU</name>
<keyword evidence="5" id="KW-1185">Reference proteome</keyword>
<proteinExistence type="predicted"/>
<dbReference type="GO" id="GO:0008237">
    <property type="term" value="F:metallopeptidase activity"/>
    <property type="evidence" value="ECO:0007669"/>
    <property type="project" value="InterPro"/>
</dbReference>
<protein>
    <recommendedName>
        <fullName evidence="2">Outer membrane channel protein CpnT-like N-terminal domain-containing protein</fullName>
    </recommendedName>
</protein>
<feature type="transmembrane region" description="Helical" evidence="1">
    <location>
        <begin position="169"/>
        <end position="191"/>
    </location>
</feature>
<dbReference type="SUPFAM" id="SSF55486">
    <property type="entry name" value="Metalloproteases ('zincins'), catalytic domain"/>
    <property type="match status" value="1"/>
</dbReference>
<dbReference type="EMBL" id="BMUB01000028">
    <property type="protein sequence ID" value="GGV02619.1"/>
    <property type="molecule type" value="Genomic_DNA"/>
</dbReference>
<reference evidence="4" key="3">
    <citation type="submission" date="2016-08" db="EMBL/GenBank/DDBJ databases">
        <title>Sequencing, Assembly and Comparative Genomics of S. aureofaciens ATCC 10762.</title>
        <authorList>
            <person name="Gradnigo J.S."/>
            <person name="Johnson N."/>
            <person name="Somerville G.A."/>
        </authorList>
    </citation>
    <scope>NUCLEOTIDE SEQUENCE [LARGE SCALE GENOMIC DNA]</scope>
    <source>
        <strain evidence="4">ATCC 10762</strain>
    </source>
</reference>
<reference evidence="5" key="4">
    <citation type="submission" date="2016-08" db="EMBL/GenBank/DDBJ databases">
        <title>Sequencing, assembly and comparative genomics of S. aureofaciens ATCC 10762.</title>
        <authorList>
            <person name="Gradnigo J.S."/>
            <person name="Johnson N."/>
            <person name="Somerville G.A."/>
        </authorList>
    </citation>
    <scope>NUCLEOTIDE SEQUENCE [LARGE SCALE GENOMIC DNA]</scope>
    <source>
        <strain evidence="5">ATCC 10762 / DSM 40127 / CCM 3239 / JCM 4008 / LMG 5968 / NBRC 12843 / NCIMB 8234 / A-377</strain>
    </source>
</reference>
<dbReference type="RefSeq" id="WP_046385434.1">
    <property type="nucleotide sequence ID" value="NZ_BMUB01000028.1"/>
</dbReference>
<keyword evidence="1" id="KW-0472">Membrane</keyword>
<keyword evidence="1" id="KW-0812">Transmembrane</keyword>
<dbReference type="OrthoDB" id="9111418at2"/>
<organism evidence="4 5">
    <name type="scientific">Kitasatospora aureofaciens</name>
    <name type="common">Streptomyces aureofaciens</name>
    <dbReference type="NCBI Taxonomy" id="1894"/>
    <lineage>
        <taxon>Bacteria</taxon>
        <taxon>Bacillati</taxon>
        <taxon>Actinomycetota</taxon>
        <taxon>Actinomycetes</taxon>
        <taxon>Kitasatosporales</taxon>
        <taxon>Streptomycetaceae</taxon>
        <taxon>Kitasatospora</taxon>
    </lineage>
</organism>
<dbReference type="InterPro" id="IPR024079">
    <property type="entry name" value="MetalloPept_cat_dom_sf"/>
</dbReference>
<evidence type="ECO:0000256" key="1">
    <source>
        <dbReference type="SAM" id="Phobius"/>
    </source>
</evidence>
<feature type="transmembrane region" description="Helical" evidence="1">
    <location>
        <begin position="143"/>
        <end position="162"/>
    </location>
</feature>
<reference evidence="4 5" key="2">
    <citation type="submission" date="2014-07" db="EMBL/GenBank/DDBJ databases">
        <authorList>
            <person name="Zhang J.E."/>
            <person name="Yang H."/>
            <person name="Guo J."/>
            <person name="Deng Z."/>
            <person name="Luo H."/>
            <person name="Luo M."/>
            <person name="Zhao B."/>
        </authorList>
    </citation>
    <scope>NUCLEOTIDE SEQUENCE [LARGE SCALE GENOMIC DNA]</scope>
    <source>
        <strain evidence="4">ATCC 10762</strain>
        <strain evidence="5">ATCC 10762 / DSM 40127 / CCM 3239 / JCM 4008 / LMG 5968 / NBRC 12843 / NCIMB 8234 / A-377</strain>
    </source>
</reference>
<reference evidence="3" key="5">
    <citation type="submission" date="2020-09" db="EMBL/GenBank/DDBJ databases">
        <authorList>
            <person name="Sun Q."/>
            <person name="Ohkuma M."/>
        </authorList>
    </citation>
    <scope>NUCLEOTIDE SEQUENCE</scope>
    <source>
        <strain evidence="3">JCM 4434</strain>
    </source>
</reference>
<dbReference type="GeneID" id="97489559"/>
<dbReference type="AlphaFoldDB" id="A0A1E7N632"/>
<dbReference type="Gene3D" id="3.40.390.10">
    <property type="entry name" value="Collagenase (Catalytic Domain)"/>
    <property type="match status" value="1"/>
</dbReference>
<evidence type="ECO:0000313" key="4">
    <source>
        <dbReference type="EMBL" id="OEV36138.1"/>
    </source>
</evidence>
<evidence type="ECO:0000313" key="5">
    <source>
        <dbReference type="Proteomes" id="UP000037395"/>
    </source>
</evidence>
<dbReference type="Proteomes" id="UP000037395">
    <property type="component" value="Unassembled WGS sequence"/>
</dbReference>
<feature type="domain" description="Outer membrane channel protein CpnT-like N-terminal" evidence="2">
    <location>
        <begin position="10"/>
        <end position="155"/>
    </location>
</feature>
<dbReference type="Pfam" id="PF25547">
    <property type="entry name" value="WXG100_2"/>
    <property type="match status" value="1"/>
</dbReference>
<sequence length="506" mass="52482">MGESAAAKAVQKVTGMWWPDADPDKLRTVADAWEAMATAIDNVTAPTNQAAAAIVANNHGPAIDAFGKFWARYYGGKDSAGKGKGWLPETADACRALAKALRDFAHEVDKAIKKLEEEAAIVGGTLVVGAALAIVTFSISADIAAATAAGIVATAAAVGVTVSEAIATIAATVLVGAAFGAVEAITVDLAVAQPIRVELFGDGGYSLTEAADSAETGGIMGGAGGGLGAGARVVTTAAETTENASVALAGLAKVANAADTVPGRMITGAGLTYGYDTAFKTGPVMPLDLVLGAVGSAAGPRARSTESAPYVPRHAKPVELPMPGRLPPREYVEAHPSVAKVTTELARVPPKVFNHVWDYLKAAPGGGISIGPRPITELPGGFHLAGVKPVGGSAPAEHVPGMYLPTERRLLIDSSANTKSSVAVHEFGHAVDEAYGFKSRQPDWQHVQQQVLDRIGGNPKLDAYTRQPHEFFAEAFNHWTAKKLTKFTFGDREAAKILKEYFERAF</sequence>
<feature type="transmembrane region" description="Helical" evidence="1">
    <location>
        <begin position="119"/>
        <end position="137"/>
    </location>
</feature>
<accession>A0A1E7N632</accession>